<dbReference type="AlphaFoldDB" id="A0A367K2S5"/>
<gene>
    <name evidence="3" type="ORF">CU097_014341</name>
</gene>
<name>A0A367K2S5_RHIAZ</name>
<accession>A0A367K2S5</accession>
<dbReference type="Proteomes" id="UP000252139">
    <property type="component" value="Unassembled WGS sequence"/>
</dbReference>
<keyword evidence="1" id="KW-0175">Coiled coil</keyword>
<organism evidence="3 4">
    <name type="scientific">Rhizopus azygosporus</name>
    <name type="common">Rhizopus microsporus var. azygosporus</name>
    <dbReference type="NCBI Taxonomy" id="86630"/>
    <lineage>
        <taxon>Eukaryota</taxon>
        <taxon>Fungi</taxon>
        <taxon>Fungi incertae sedis</taxon>
        <taxon>Mucoromycota</taxon>
        <taxon>Mucoromycotina</taxon>
        <taxon>Mucoromycetes</taxon>
        <taxon>Mucorales</taxon>
        <taxon>Mucorineae</taxon>
        <taxon>Rhizopodaceae</taxon>
        <taxon>Rhizopus</taxon>
    </lineage>
</organism>
<feature type="coiled-coil region" evidence="1">
    <location>
        <begin position="90"/>
        <end position="117"/>
    </location>
</feature>
<sequence>MSIEQNSFEFQPPTNIRAIRTSIAQRIKQRNEKKQQICLDNGLPSPPIEAYESDKLSTDQVMNALIDLSSKEPMSSPPLSPCTKEPSLDTEAIRQRIKQLQEEKHKLFQTMKDLLSLSTGISVIIISLQQ</sequence>
<feature type="region of interest" description="Disordered" evidence="2">
    <location>
        <begin position="34"/>
        <end position="54"/>
    </location>
</feature>
<evidence type="ECO:0000313" key="3">
    <source>
        <dbReference type="EMBL" id="RCH96478.1"/>
    </source>
</evidence>
<evidence type="ECO:0000256" key="2">
    <source>
        <dbReference type="SAM" id="MobiDB-lite"/>
    </source>
</evidence>
<dbReference type="EMBL" id="PJQL01000365">
    <property type="protein sequence ID" value="RCH96478.1"/>
    <property type="molecule type" value="Genomic_DNA"/>
</dbReference>
<proteinExistence type="predicted"/>
<reference evidence="3 4" key="1">
    <citation type="journal article" date="2018" name="G3 (Bethesda)">
        <title>Phylogenetic and Phylogenomic Definition of Rhizopus Species.</title>
        <authorList>
            <person name="Gryganskyi A.P."/>
            <person name="Golan J."/>
            <person name="Dolatabadi S."/>
            <person name="Mondo S."/>
            <person name="Robb S."/>
            <person name="Idnurm A."/>
            <person name="Muszewska A."/>
            <person name="Steczkiewicz K."/>
            <person name="Masonjones S."/>
            <person name="Liao H.L."/>
            <person name="Gajdeczka M.T."/>
            <person name="Anike F."/>
            <person name="Vuek A."/>
            <person name="Anishchenko I.M."/>
            <person name="Voigt K."/>
            <person name="de Hoog G.S."/>
            <person name="Smith M.E."/>
            <person name="Heitman J."/>
            <person name="Vilgalys R."/>
            <person name="Stajich J.E."/>
        </authorList>
    </citation>
    <scope>NUCLEOTIDE SEQUENCE [LARGE SCALE GENOMIC DNA]</scope>
    <source>
        <strain evidence="3 4">CBS 357.93</strain>
    </source>
</reference>
<comment type="caution">
    <text evidence="3">The sequence shown here is derived from an EMBL/GenBank/DDBJ whole genome shotgun (WGS) entry which is preliminary data.</text>
</comment>
<evidence type="ECO:0000313" key="4">
    <source>
        <dbReference type="Proteomes" id="UP000252139"/>
    </source>
</evidence>
<keyword evidence="4" id="KW-1185">Reference proteome</keyword>
<protein>
    <submittedName>
        <fullName evidence="3">Uncharacterized protein</fullName>
    </submittedName>
</protein>
<dbReference type="OrthoDB" id="2286979at2759"/>
<evidence type="ECO:0000256" key="1">
    <source>
        <dbReference type="SAM" id="Coils"/>
    </source>
</evidence>